<gene>
    <name evidence="3" type="ORF">F0U44_17410</name>
</gene>
<dbReference type="InterPro" id="IPR011762">
    <property type="entry name" value="COA_CT_N"/>
</dbReference>
<dbReference type="PROSITE" id="PS50980">
    <property type="entry name" value="COA_CT_NTER"/>
    <property type="match status" value="1"/>
</dbReference>
<dbReference type="PANTHER" id="PTHR22855:SF13">
    <property type="entry name" value="METHYLCROTONOYL-COA CARBOXYLASE BETA CHAIN, MITOCHONDRIAL"/>
    <property type="match status" value="1"/>
</dbReference>
<sequence length="510" mass="55549">MATDLYDELDRRLAAARRGGPQAARDKHRAAGKLLVRERLQLLLDDIEEFEDGLLARHLEDLPADGVVTCVGHVDGRRVCVIANDYTVKAGAWGKRTFEKITRMQLLADELGVPLVYLVDAAGARIDEQFESYAGRHAWGNIFYNQVQISGRVPQICALFGPSPAGAAYVPALCDVTIMVKGTATAYIGSPRVAEMVTGESVSLEEMGGAELHARVSGLADVMVATEVEAIDAVRLYLSYLPASWEQQPPRVAARPPRDVGPLRDVVPANEATPYDVHLLIDGIVDADSFFEHKELFAPELVTGFARIDGSPIGIVANQSSVKAGVLFSDSSDKAARFVWMCNAYNVPLLFLVDVPGYMLGTVAERDGIIRHGAKMLFAVAESRVPRIAVIVRKAYGGGYLGMSGSPMNPDAVLALPTAKPALLGPEAAIAGVHYNRAMAIEDEAERQRFVAALRAEYAEKVDVFQIANENAVEAVVPVEDLRGELASRFRVYRDRRKPEIRRRNGVYPV</sequence>
<dbReference type="InterPro" id="IPR011763">
    <property type="entry name" value="COA_CT_C"/>
</dbReference>
<dbReference type="Proteomes" id="UP000325003">
    <property type="component" value="Unassembled WGS sequence"/>
</dbReference>
<dbReference type="InterPro" id="IPR045190">
    <property type="entry name" value="MCCB/AccD1-like"/>
</dbReference>
<reference evidence="3 4" key="2">
    <citation type="submission" date="2019-09" db="EMBL/GenBank/DDBJ databases">
        <authorList>
            <person name="Jin C."/>
        </authorList>
    </citation>
    <scope>NUCLEOTIDE SEQUENCE [LARGE SCALE GENOMIC DNA]</scope>
    <source>
        <strain evidence="3 4">BN130099</strain>
    </source>
</reference>
<dbReference type="InterPro" id="IPR029045">
    <property type="entry name" value="ClpP/crotonase-like_dom_sf"/>
</dbReference>
<feature type="domain" description="CoA carboxyltransferase C-terminal" evidence="2">
    <location>
        <begin position="255"/>
        <end position="510"/>
    </location>
</feature>
<feature type="domain" description="CoA carboxyltransferase N-terminal" evidence="1">
    <location>
        <begin position="2"/>
        <end position="253"/>
    </location>
</feature>
<dbReference type="InterPro" id="IPR034733">
    <property type="entry name" value="AcCoA_carboxyl_beta"/>
</dbReference>
<organism evidence="3 4">
    <name type="scientific">Nocardioides humilatus</name>
    <dbReference type="NCBI Taxonomy" id="2607660"/>
    <lineage>
        <taxon>Bacteria</taxon>
        <taxon>Bacillati</taxon>
        <taxon>Actinomycetota</taxon>
        <taxon>Actinomycetes</taxon>
        <taxon>Propionibacteriales</taxon>
        <taxon>Nocardioidaceae</taxon>
        <taxon>Nocardioides</taxon>
    </lineage>
</organism>
<dbReference type="GO" id="GO:0006552">
    <property type="term" value="P:L-leucine catabolic process"/>
    <property type="evidence" value="ECO:0007669"/>
    <property type="project" value="TreeGrafter"/>
</dbReference>
<dbReference type="AlphaFoldDB" id="A0A5B1LB97"/>
<accession>A0A5B1LB97</accession>
<dbReference type="Pfam" id="PF01039">
    <property type="entry name" value="Carboxyl_trans"/>
    <property type="match status" value="1"/>
</dbReference>
<dbReference type="SUPFAM" id="SSF52096">
    <property type="entry name" value="ClpP/crotonase"/>
    <property type="match status" value="2"/>
</dbReference>
<keyword evidence="4" id="KW-1185">Reference proteome</keyword>
<dbReference type="GO" id="GO:0004485">
    <property type="term" value="F:methylcrotonoyl-CoA carboxylase activity"/>
    <property type="evidence" value="ECO:0007669"/>
    <property type="project" value="TreeGrafter"/>
</dbReference>
<name>A0A5B1LB97_9ACTN</name>
<proteinExistence type="predicted"/>
<evidence type="ECO:0000313" key="3">
    <source>
        <dbReference type="EMBL" id="KAA1416959.1"/>
    </source>
</evidence>
<evidence type="ECO:0000313" key="4">
    <source>
        <dbReference type="Proteomes" id="UP000325003"/>
    </source>
</evidence>
<dbReference type="Gene3D" id="3.90.226.10">
    <property type="entry name" value="2-enoyl-CoA Hydratase, Chain A, domain 1"/>
    <property type="match status" value="2"/>
</dbReference>
<dbReference type="RefSeq" id="WP_149729629.1">
    <property type="nucleotide sequence ID" value="NZ_VUJV01000006.1"/>
</dbReference>
<reference evidence="3 4" key="1">
    <citation type="submission" date="2019-09" db="EMBL/GenBank/DDBJ databases">
        <title>Nocardioides panacisoli sp. nov., isolated from the soil of a ginseng field.</title>
        <authorList>
            <person name="Cho C."/>
        </authorList>
    </citation>
    <scope>NUCLEOTIDE SEQUENCE [LARGE SCALE GENOMIC DNA]</scope>
    <source>
        <strain evidence="3 4">BN130099</strain>
    </source>
</reference>
<dbReference type="EMBL" id="VUJV01000006">
    <property type="protein sequence ID" value="KAA1416959.1"/>
    <property type="molecule type" value="Genomic_DNA"/>
</dbReference>
<evidence type="ECO:0000259" key="1">
    <source>
        <dbReference type="PROSITE" id="PS50980"/>
    </source>
</evidence>
<comment type="caution">
    <text evidence="3">The sequence shown here is derived from an EMBL/GenBank/DDBJ whole genome shotgun (WGS) entry which is preliminary data.</text>
</comment>
<dbReference type="PANTHER" id="PTHR22855">
    <property type="entry name" value="ACETYL, PROPIONYL, PYRUVATE, AND GLUTACONYL CARBOXYLASE-RELATED"/>
    <property type="match status" value="1"/>
</dbReference>
<evidence type="ECO:0000259" key="2">
    <source>
        <dbReference type="PROSITE" id="PS50989"/>
    </source>
</evidence>
<dbReference type="PROSITE" id="PS50989">
    <property type="entry name" value="COA_CT_CTER"/>
    <property type="match status" value="1"/>
</dbReference>
<dbReference type="GO" id="GO:1905202">
    <property type="term" value="C:methylcrotonoyl-CoA carboxylase complex"/>
    <property type="evidence" value="ECO:0007669"/>
    <property type="project" value="TreeGrafter"/>
</dbReference>
<protein>
    <submittedName>
        <fullName evidence="3">Acyl-CoA carboxylase subunit beta</fullName>
    </submittedName>
</protein>